<protein>
    <submittedName>
        <fullName evidence="2">Uncharacterized protein</fullName>
    </submittedName>
</protein>
<accession>A0AAN6UCM4</accession>
<keyword evidence="1" id="KW-0812">Transmembrane</keyword>
<keyword evidence="1" id="KW-1133">Transmembrane helix</keyword>
<dbReference type="AlphaFoldDB" id="A0AAN6UCM4"/>
<evidence type="ECO:0000313" key="2">
    <source>
        <dbReference type="EMBL" id="KAK4130106.1"/>
    </source>
</evidence>
<sequence>MPVVVFVVCLYYEVAVAGGGICMGMGAAAPQRLACLLLLLLGCVRVLLFEMGFLCLHGGRRFGWGIFKEPGGWGYLRSDPNNALCLYNTRVILHILYIHGIDRHGRIVS</sequence>
<dbReference type="EMBL" id="MU853442">
    <property type="protein sequence ID" value="KAK4130106.1"/>
    <property type="molecule type" value="Genomic_DNA"/>
</dbReference>
<evidence type="ECO:0000313" key="3">
    <source>
        <dbReference type="Proteomes" id="UP001304895"/>
    </source>
</evidence>
<dbReference type="Proteomes" id="UP001304895">
    <property type="component" value="Unassembled WGS sequence"/>
</dbReference>
<comment type="caution">
    <text evidence="2">The sequence shown here is derived from an EMBL/GenBank/DDBJ whole genome shotgun (WGS) entry which is preliminary data.</text>
</comment>
<reference evidence="2" key="1">
    <citation type="journal article" date="2023" name="Mol. Phylogenet. Evol.">
        <title>Genome-scale phylogeny and comparative genomics of the fungal order Sordariales.</title>
        <authorList>
            <person name="Hensen N."/>
            <person name="Bonometti L."/>
            <person name="Westerberg I."/>
            <person name="Brannstrom I.O."/>
            <person name="Guillou S."/>
            <person name="Cros-Aarteil S."/>
            <person name="Calhoun S."/>
            <person name="Haridas S."/>
            <person name="Kuo A."/>
            <person name="Mondo S."/>
            <person name="Pangilinan J."/>
            <person name="Riley R."/>
            <person name="LaButti K."/>
            <person name="Andreopoulos B."/>
            <person name="Lipzen A."/>
            <person name="Chen C."/>
            <person name="Yan M."/>
            <person name="Daum C."/>
            <person name="Ng V."/>
            <person name="Clum A."/>
            <person name="Steindorff A."/>
            <person name="Ohm R.A."/>
            <person name="Martin F."/>
            <person name="Silar P."/>
            <person name="Natvig D.O."/>
            <person name="Lalanne C."/>
            <person name="Gautier V."/>
            <person name="Ament-Velasquez S.L."/>
            <person name="Kruys A."/>
            <person name="Hutchinson M.I."/>
            <person name="Powell A.J."/>
            <person name="Barry K."/>
            <person name="Miller A.N."/>
            <person name="Grigoriev I.V."/>
            <person name="Debuchy R."/>
            <person name="Gladieux P."/>
            <person name="Hiltunen Thoren M."/>
            <person name="Johannesson H."/>
        </authorList>
    </citation>
    <scope>NUCLEOTIDE SEQUENCE</scope>
    <source>
        <strain evidence="2">CBS 123565</strain>
    </source>
</reference>
<proteinExistence type="predicted"/>
<name>A0AAN6UCM4_9PEZI</name>
<organism evidence="2 3">
    <name type="scientific">Trichocladium antarcticum</name>
    <dbReference type="NCBI Taxonomy" id="1450529"/>
    <lineage>
        <taxon>Eukaryota</taxon>
        <taxon>Fungi</taxon>
        <taxon>Dikarya</taxon>
        <taxon>Ascomycota</taxon>
        <taxon>Pezizomycotina</taxon>
        <taxon>Sordariomycetes</taxon>
        <taxon>Sordariomycetidae</taxon>
        <taxon>Sordariales</taxon>
        <taxon>Chaetomiaceae</taxon>
        <taxon>Trichocladium</taxon>
    </lineage>
</organism>
<gene>
    <name evidence="2" type="ORF">BT67DRAFT_241322</name>
</gene>
<keyword evidence="1" id="KW-0472">Membrane</keyword>
<reference evidence="2" key="2">
    <citation type="submission" date="2023-05" db="EMBL/GenBank/DDBJ databases">
        <authorList>
            <consortium name="Lawrence Berkeley National Laboratory"/>
            <person name="Steindorff A."/>
            <person name="Hensen N."/>
            <person name="Bonometti L."/>
            <person name="Westerberg I."/>
            <person name="Brannstrom I.O."/>
            <person name="Guillou S."/>
            <person name="Cros-Aarteil S."/>
            <person name="Calhoun S."/>
            <person name="Haridas S."/>
            <person name="Kuo A."/>
            <person name="Mondo S."/>
            <person name="Pangilinan J."/>
            <person name="Riley R."/>
            <person name="Labutti K."/>
            <person name="Andreopoulos B."/>
            <person name="Lipzen A."/>
            <person name="Chen C."/>
            <person name="Yanf M."/>
            <person name="Daum C."/>
            <person name="Ng V."/>
            <person name="Clum A."/>
            <person name="Ohm R."/>
            <person name="Martin F."/>
            <person name="Silar P."/>
            <person name="Natvig D."/>
            <person name="Lalanne C."/>
            <person name="Gautier V."/>
            <person name="Ament-Velasquez S.L."/>
            <person name="Kruys A."/>
            <person name="Hutchinson M.I."/>
            <person name="Powell A.J."/>
            <person name="Barry K."/>
            <person name="Miller A.N."/>
            <person name="Grigoriev I.V."/>
            <person name="Debuchy R."/>
            <person name="Gladieux P."/>
            <person name="Thoren M.H."/>
            <person name="Johannesson H."/>
        </authorList>
    </citation>
    <scope>NUCLEOTIDE SEQUENCE</scope>
    <source>
        <strain evidence="2">CBS 123565</strain>
    </source>
</reference>
<evidence type="ECO:0000256" key="1">
    <source>
        <dbReference type="SAM" id="Phobius"/>
    </source>
</evidence>
<keyword evidence="3" id="KW-1185">Reference proteome</keyword>
<feature type="transmembrane region" description="Helical" evidence="1">
    <location>
        <begin position="38"/>
        <end position="56"/>
    </location>
</feature>